<reference evidence="1" key="1">
    <citation type="submission" date="2014-11" db="EMBL/GenBank/DDBJ databases">
        <authorList>
            <person name="Otto D Thomas"/>
            <person name="Naeem Raeece"/>
        </authorList>
    </citation>
    <scope>NUCLEOTIDE SEQUENCE</scope>
</reference>
<dbReference type="GO" id="GO:0016197">
    <property type="term" value="P:endosomal transport"/>
    <property type="evidence" value="ECO:0007669"/>
    <property type="project" value="InterPro"/>
</dbReference>
<dbReference type="AlphaFoldDB" id="A0A0G4HJB0"/>
<evidence type="ECO:0008006" key="2">
    <source>
        <dbReference type="Google" id="ProtNLM"/>
    </source>
</evidence>
<accession>A0A0G4HJB0</accession>
<sequence>MVYGILIHSAENSQKLFLSNFYTPEGNDAQKKARQQAVMRRILDEHFFQIQCASDSSRPPVRSHGHLEEWSPRFQERRHSQQAADITEGIVRFPASPLFRVGKVAVWKQVENIVFIVICDSLENLALANNFLILLINTVFENLKSFGVSGGCLETELMHRPDELLAILHSLLPAGILTFSNLAHAKFSVSQAQELLSQKP</sequence>
<proteinExistence type="predicted"/>
<dbReference type="EMBL" id="CDMZ01002847">
    <property type="protein sequence ID" value="CEM44134.1"/>
    <property type="molecule type" value="Genomic_DNA"/>
</dbReference>
<organism evidence="1">
    <name type="scientific">Chromera velia CCMP2878</name>
    <dbReference type="NCBI Taxonomy" id="1169474"/>
    <lineage>
        <taxon>Eukaryota</taxon>
        <taxon>Sar</taxon>
        <taxon>Alveolata</taxon>
        <taxon>Colpodellida</taxon>
        <taxon>Chromeraceae</taxon>
        <taxon>Chromera</taxon>
    </lineage>
</organism>
<gene>
    <name evidence="1" type="ORF">Cvel_7054</name>
</gene>
<dbReference type="VEuPathDB" id="CryptoDB:Cvel_7054"/>
<protein>
    <recommendedName>
        <fullName evidence="2">AP complex mu/sigma subunit domain-containing protein</fullName>
    </recommendedName>
</protein>
<dbReference type="PANTHER" id="PTHR16120:SF0">
    <property type="entry name" value="AP-5 COMPLEX SUBUNIT SIGMA-1"/>
    <property type="match status" value="1"/>
</dbReference>
<name>A0A0G4HJB0_9ALVE</name>
<dbReference type="GO" id="GO:0030119">
    <property type="term" value="C:AP-type membrane coat adaptor complex"/>
    <property type="evidence" value="ECO:0007669"/>
    <property type="project" value="InterPro"/>
</dbReference>
<dbReference type="GO" id="GO:0000724">
    <property type="term" value="P:double-strand break repair via homologous recombination"/>
    <property type="evidence" value="ECO:0007669"/>
    <property type="project" value="InterPro"/>
</dbReference>
<evidence type="ECO:0000313" key="1">
    <source>
        <dbReference type="EMBL" id="CEM44134.1"/>
    </source>
</evidence>
<dbReference type="PhylomeDB" id="A0A0G4HJB0"/>
<dbReference type="InterPro" id="IPR029392">
    <property type="entry name" value="AP-5_subunit_s1"/>
</dbReference>
<dbReference type="Pfam" id="PF15001">
    <property type="entry name" value="AP-5_subunit_s1"/>
    <property type="match status" value="1"/>
</dbReference>
<dbReference type="GO" id="GO:0005829">
    <property type="term" value="C:cytosol"/>
    <property type="evidence" value="ECO:0007669"/>
    <property type="project" value="TreeGrafter"/>
</dbReference>
<dbReference type="PANTHER" id="PTHR16120">
    <property type="entry name" value="AP-5 COMPLEX SUBUNIT SIGMA-1"/>
    <property type="match status" value="1"/>
</dbReference>
<dbReference type="GO" id="GO:0005770">
    <property type="term" value="C:late endosome"/>
    <property type="evidence" value="ECO:0007669"/>
    <property type="project" value="TreeGrafter"/>
</dbReference>
<dbReference type="GO" id="GO:0005764">
    <property type="term" value="C:lysosome"/>
    <property type="evidence" value="ECO:0007669"/>
    <property type="project" value="TreeGrafter"/>
</dbReference>